<dbReference type="RefSeq" id="WP_199598601.1">
    <property type="nucleotide sequence ID" value="NZ_JAEHJZ010000018.1"/>
</dbReference>
<accession>A0A934NI76</accession>
<dbReference type="Pfam" id="PF01381">
    <property type="entry name" value="HTH_3"/>
    <property type="match status" value="1"/>
</dbReference>
<name>A0A934NI76_9FLAO</name>
<gene>
    <name evidence="2" type="ORF">JEM65_08770</name>
</gene>
<dbReference type="InterPro" id="IPR010982">
    <property type="entry name" value="Lambda_DNA-bd_dom_sf"/>
</dbReference>
<proteinExistence type="predicted"/>
<dbReference type="Gene3D" id="1.10.260.40">
    <property type="entry name" value="lambda repressor-like DNA-binding domains"/>
    <property type="match status" value="1"/>
</dbReference>
<organism evidence="2 3">
    <name type="scientific">Gelidibacter salicanalis</name>
    <dbReference type="NCBI Taxonomy" id="291193"/>
    <lineage>
        <taxon>Bacteria</taxon>
        <taxon>Pseudomonadati</taxon>
        <taxon>Bacteroidota</taxon>
        <taxon>Flavobacteriia</taxon>
        <taxon>Flavobacteriales</taxon>
        <taxon>Flavobacteriaceae</taxon>
        <taxon>Gelidibacter</taxon>
    </lineage>
</organism>
<dbReference type="SMART" id="SM00530">
    <property type="entry name" value="HTH_XRE"/>
    <property type="match status" value="1"/>
</dbReference>
<dbReference type="PROSITE" id="PS50943">
    <property type="entry name" value="HTH_CROC1"/>
    <property type="match status" value="1"/>
</dbReference>
<comment type="caution">
    <text evidence="2">The sequence shown here is derived from an EMBL/GenBank/DDBJ whole genome shotgun (WGS) entry which is preliminary data.</text>
</comment>
<dbReference type="Proteomes" id="UP000662373">
    <property type="component" value="Unassembled WGS sequence"/>
</dbReference>
<dbReference type="EMBL" id="JAEHJZ010000018">
    <property type="protein sequence ID" value="MBJ7880738.1"/>
    <property type="molecule type" value="Genomic_DNA"/>
</dbReference>
<dbReference type="AlphaFoldDB" id="A0A934NI76"/>
<evidence type="ECO:0000313" key="3">
    <source>
        <dbReference type="Proteomes" id="UP000662373"/>
    </source>
</evidence>
<dbReference type="SUPFAM" id="SSF47413">
    <property type="entry name" value="lambda repressor-like DNA-binding domains"/>
    <property type="match status" value="1"/>
</dbReference>
<feature type="domain" description="HTH cro/C1-type" evidence="1">
    <location>
        <begin position="16"/>
        <end position="69"/>
    </location>
</feature>
<dbReference type="CDD" id="cd00093">
    <property type="entry name" value="HTH_XRE"/>
    <property type="match status" value="1"/>
</dbReference>
<protein>
    <submittedName>
        <fullName evidence="2">Helix-turn-helix transcriptional regulator</fullName>
    </submittedName>
</protein>
<keyword evidence="3" id="KW-1185">Reference proteome</keyword>
<dbReference type="InterPro" id="IPR001387">
    <property type="entry name" value="Cro/C1-type_HTH"/>
</dbReference>
<dbReference type="GO" id="GO:0003677">
    <property type="term" value="F:DNA binding"/>
    <property type="evidence" value="ECO:0007669"/>
    <property type="project" value="InterPro"/>
</dbReference>
<evidence type="ECO:0000313" key="2">
    <source>
        <dbReference type="EMBL" id="MBJ7880738.1"/>
    </source>
</evidence>
<evidence type="ECO:0000259" key="1">
    <source>
        <dbReference type="PROSITE" id="PS50943"/>
    </source>
</evidence>
<reference evidence="2 3" key="1">
    <citation type="submission" date="2020-09" db="EMBL/GenBank/DDBJ databases">
        <title>Draft genome of Gelidibacter salicanalis PAMC21136.</title>
        <authorList>
            <person name="Park H."/>
        </authorList>
    </citation>
    <scope>NUCLEOTIDE SEQUENCE [LARGE SCALE GENOMIC DNA]</scope>
    <source>
        <strain evidence="2 3">PAMC21136</strain>
    </source>
</reference>
<sequence length="130" mass="14818">MKATDKNRTVHIGRNISRVRGLRGFKQEVLASELGISQAEFSNIENAISIEDNLLIQIADILNVPPEAIKNFDENMAVYYINNKIENSSIQESAHGIHQVFSPIDKVVELYERLLESEKEKLKILLNKKK</sequence>